<comment type="subcellular location">
    <subcellularLocation>
        <location evidence="2">Chromosome</location>
    </subcellularLocation>
    <subcellularLocation>
        <location evidence="1">Nucleus</location>
    </subcellularLocation>
</comment>
<feature type="region of interest" description="Disordered" evidence="10">
    <location>
        <begin position="2524"/>
        <end position="2563"/>
    </location>
</feature>
<feature type="compositionally biased region" description="Low complexity" evidence="10">
    <location>
        <begin position="2705"/>
        <end position="2722"/>
    </location>
</feature>
<evidence type="ECO:0000256" key="8">
    <source>
        <dbReference type="ARBA" id="ARBA00023242"/>
    </source>
</evidence>
<dbReference type="InterPro" id="IPR001214">
    <property type="entry name" value="SET_dom"/>
</dbReference>
<feature type="compositionally biased region" description="Polar residues" evidence="10">
    <location>
        <begin position="2393"/>
        <end position="2403"/>
    </location>
</feature>
<feature type="compositionally biased region" description="Polar residues" evidence="10">
    <location>
        <begin position="2585"/>
        <end position="2594"/>
    </location>
</feature>
<name>A0A8H3TNW7_9TREE</name>
<feature type="compositionally biased region" description="Acidic residues" evidence="10">
    <location>
        <begin position="80"/>
        <end position="105"/>
    </location>
</feature>
<evidence type="ECO:0000256" key="10">
    <source>
        <dbReference type="SAM" id="MobiDB-lite"/>
    </source>
</evidence>
<feature type="region of interest" description="Disordered" evidence="10">
    <location>
        <begin position="2464"/>
        <end position="2489"/>
    </location>
</feature>
<dbReference type="OrthoDB" id="6627536at2759"/>
<dbReference type="GO" id="GO:0005634">
    <property type="term" value="C:nucleus"/>
    <property type="evidence" value="ECO:0007669"/>
    <property type="project" value="UniProtKB-SubCell"/>
</dbReference>
<evidence type="ECO:0000256" key="1">
    <source>
        <dbReference type="ARBA" id="ARBA00004123"/>
    </source>
</evidence>
<gene>
    <name evidence="12" type="ORF">NliqN6_0046</name>
</gene>
<reference evidence="12" key="1">
    <citation type="submission" date="2020-07" db="EMBL/GenBank/DDBJ databases">
        <title>Draft Genome Sequence of a Deep-Sea Yeast, Naganishia (Cryptococcus) liquefaciens strain N6.</title>
        <authorList>
            <person name="Han Y.W."/>
            <person name="Kajitani R."/>
            <person name="Morimoto H."/>
            <person name="Parhat M."/>
            <person name="Tsubouchi H."/>
            <person name="Bakenova O."/>
            <person name="Ogata M."/>
            <person name="Argunhan B."/>
            <person name="Aoki R."/>
            <person name="Kajiwara S."/>
            <person name="Itoh T."/>
            <person name="Iwasaki H."/>
        </authorList>
    </citation>
    <scope>NUCLEOTIDE SEQUENCE</scope>
    <source>
        <strain evidence="12">N6</strain>
    </source>
</reference>
<accession>A0A8H3TNW7</accession>
<feature type="region of interest" description="Disordered" evidence="10">
    <location>
        <begin position="2041"/>
        <end position="2109"/>
    </location>
</feature>
<feature type="region of interest" description="Disordered" evidence="10">
    <location>
        <begin position="2306"/>
        <end position="2446"/>
    </location>
</feature>
<proteinExistence type="predicted"/>
<dbReference type="Gene3D" id="1.10.10.1700">
    <property type="entry name" value="Histone-lysine N-methyltransferase"/>
    <property type="match status" value="1"/>
</dbReference>
<dbReference type="InterPro" id="IPR046341">
    <property type="entry name" value="SET_dom_sf"/>
</dbReference>
<evidence type="ECO:0000256" key="9">
    <source>
        <dbReference type="SAM" id="Coils"/>
    </source>
</evidence>
<evidence type="ECO:0000256" key="6">
    <source>
        <dbReference type="ARBA" id="ARBA00022691"/>
    </source>
</evidence>
<feature type="region of interest" description="Disordered" evidence="10">
    <location>
        <begin position="1964"/>
        <end position="2029"/>
    </location>
</feature>
<feature type="compositionally biased region" description="Low complexity" evidence="10">
    <location>
        <begin position="2404"/>
        <end position="2433"/>
    </location>
</feature>
<dbReference type="Proteomes" id="UP000620104">
    <property type="component" value="Unassembled WGS sequence"/>
</dbReference>
<feature type="region of interest" description="Disordered" evidence="10">
    <location>
        <begin position="2580"/>
        <end position="2776"/>
    </location>
</feature>
<dbReference type="InterPro" id="IPR041938">
    <property type="entry name" value="Hist-Lys_N-MTase_N"/>
</dbReference>
<dbReference type="PROSITE" id="PS50280">
    <property type="entry name" value="SET"/>
    <property type="match status" value="1"/>
</dbReference>
<feature type="compositionally biased region" description="Polar residues" evidence="10">
    <location>
        <begin position="1964"/>
        <end position="2008"/>
    </location>
</feature>
<evidence type="ECO:0000313" key="13">
    <source>
        <dbReference type="Proteomes" id="UP000620104"/>
    </source>
</evidence>
<feature type="compositionally biased region" description="Polar residues" evidence="10">
    <location>
        <begin position="2167"/>
        <end position="2184"/>
    </location>
</feature>
<feature type="compositionally biased region" description="Acidic residues" evidence="10">
    <location>
        <begin position="53"/>
        <end position="65"/>
    </location>
</feature>
<feature type="region of interest" description="Disordered" evidence="10">
    <location>
        <begin position="2167"/>
        <end position="2208"/>
    </location>
</feature>
<dbReference type="Pfam" id="PF00856">
    <property type="entry name" value="SET"/>
    <property type="match status" value="1"/>
</dbReference>
<feature type="compositionally biased region" description="Basic and acidic residues" evidence="10">
    <location>
        <begin position="2599"/>
        <end position="2643"/>
    </location>
</feature>
<dbReference type="GO" id="GO:0042799">
    <property type="term" value="F:histone H4K20 methyltransferase activity"/>
    <property type="evidence" value="ECO:0007669"/>
    <property type="project" value="TreeGrafter"/>
</dbReference>
<feature type="region of interest" description="Disordered" evidence="10">
    <location>
        <begin position="1496"/>
        <end position="1521"/>
    </location>
</feature>
<feature type="coiled-coil region" evidence="9">
    <location>
        <begin position="805"/>
        <end position="867"/>
    </location>
</feature>
<evidence type="ECO:0000259" key="11">
    <source>
        <dbReference type="PROSITE" id="PS50280"/>
    </source>
</evidence>
<organism evidence="12 13">
    <name type="scientific">Naganishia liquefaciens</name>
    <dbReference type="NCBI Taxonomy" id="104408"/>
    <lineage>
        <taxon>Eukaryota</taxon>
        <taxon>Fungi</taxon>
        <taxon>Dikarya</taxon>
        <taxon>Basidiomycota</taxon>
        <taxon>Agaricomycotina</taxon>
        <taxon>Tremellomycetes</taxon>
        <taxon>Filobasidiales</taxon>
        <taxon>Filobasidiaceae</taxon>
        <taxon>Naganishia</taxon>
    </lineage>
</organism>
<feature type="compositionally biased region" description="Polar residues" evidence="10">
    <location>
        <begin position="1247"/>
        <end position="1257"/>
    </location>
</feature>
<keyword evidence="7" id="KW-0156">Chromatin regulator</keyword>
<dbReference type="EMBL" id="BLZA01000002">
    <property type="protein sequence ID" value="GHJ83644.1"/>
    <property type="molecule type" value="Genomic_DNA"/>
</dbReference>
<dbReference type="GO" id="GO:0032259">
    <property type="term" value="P:methylation"/>
    <property type="evidence" value="ECO:0007669"/>
    <property type="project" value="UniProtKB-KW"/>
</dbReference>
<keyword evidence="8" id="KW-0539">Nucleus</keyword>
<feature type="compositionally biased region" description="Basic and acidic residues" evidence="10">
    <location>
        <begin position="2736"/>
        <end position="2761"/>
    </location>
</feature>
<feature type="region of interest" description="Disordered" evidence="10">
    <location>
        <begin position="1450"/>
        <end position="1469"/>
    </location>
</feature>
<dbReference type="SMART" id="SM00317">
    <property type="entry name" value="SET"/>
    <property type="match status" value="1"/>
</dbReference>
<evidence type="ECO:0000256" key="3">
    <source>
        <dbReference type="ARBA" id="ARBA00022454"/>
    </source>
</evidence>
<keyword evidence="3" id="KW-0158">Chromosome</keyword>
<feature type="compositionally biased region" description="Low complexity" evidence="10">
    <location>
        <begin position="632"/>
        <end position="665"/>
    </location>
</feature>
<feature type="region of interest" description="Disordered" evidence="10">
    <location>
        <begin position="1287"/>
        <end position="1350"/>
    </location>
</feature>
<sequence>MGRTRGLKRLPRPVSLAESESPPPERPVKPHYRTTGRKGPPARYDVPSSDSEEKSEEEDGPDGPGDEGVIRQSPEHSNLDEESDLDHDDSEDDNDVEDEQDDEEREGMVALESDIDVSEEWSPRQLELIQLASDLSANDDLLSCIFVDTFGSMSLKDDLGVYYHQGDFVKPYFDRKQVLEMAQQTIVEGDVQGAMDRCLRLQIIRDHISKLRSNQQIKKFVAHIKRYLMLYHPASRVEIRTTDRYRFATNKSELAVFSTVDLDPGLTEYAIMDIQSLHQQPEQPDSAGSNRSKFNAPTLHGLPNAINGAIMGGELAHLGNNLSAEPRPPMLVLDEITGAMEVMPKIWEQRLSGNAVDDEDSLLNPVLAARKGKQTRNVPYGDMDLDVNGGIGGPKKTAEIRDFSIVNSGRQGLMLFLGPGRFINHDCSPNVELITTKRNVITFRVLRRIRVGEELTTWYGDNYFGQGNRDCLCLTCELNQRSGFSRVGDEDASDFVNGESIARPSGYPGAVATTAQRNGRHALEDDDLQAGMTVIVTNQDGTGASTETIEFIDASQVEPDTDEVMPLGRVRLEETSRDASRDSGRLRNQARSRQPSMENDGPLLGVLQSQDASKRYLRRSGSSSAIPHRMADSVSVSSSTRGSPTPSSSGMGSARPASRNSRRAAVQGRERTSNMIHNPFGATADKNGKRVKLTSDGTEHLMDPSHAHLDDQDPPGTIRCTVCLSVMEPVWISDRYIEQCSRCIRHKAIYGVKWPARTKAEEQPYPPVNMRPSWWVPQRINKYQYTATATRETVDHMYNHISHAMDQEISEAERLISERQEAEKEARRLNRWETLNEEAAIKFRKDLEAAQNKMRKIDKEYDIAREASKVKPKLHSGGGNWGRYEYVWEEEDDGHSKIQPGSKRSNRATSFANSPPRFSKRRRTNEQNCDNQLSVSRYGRERKATEKSVASGSSHRPRIEAKEHPAKRRKERPRPPGPIFSAIPPSPSREIIAENDFDILPIPDISDAVDYTAKRSDKEVEDIYDSDVEIIASHVSCAVQEGRLEEKYGSHVNPISIEGDEEIGNATAHNGNDISNLTHFDASAPHLMPVTPGSVNDGGVLKEATCDQAEDAQSFPCHPHNKNKTGINPTKCREVFRGTLSSPDSPNFSTGYVVRPESYQLPRALLERGKGTRAAIKAMKRALSGKTLTPADERRKANPLLHSAEAEIARARQVAAFLGSAKRHSPLRSALSYQHVHFAKPSPFVSPLQTPEQQGKGQESGDGLKSTPGINLTGLVRDIEVTVPADNLAAQSGSQPTLGGALRSGSEPMSDSVEDTTSDPAAIEGEKEQENRSTLAAEADSSKGTKIPPLVPQFPGPAVYALNRQLTSMFPPVDQLETAVAVNLSTNTPETQVPSSVAPSTPAAIEEDAIEEDDIGGCCPPDALSPTHAEGPLQSINSADSAAIARKRQVESEEIRISETSGHEEASIYEKPTPTVASIASQVVLSIDPVWKPAGLTDPIKGSTEHQNVAPGSRPPPYQDARDIERGELLKSVPQENRSSDLVKAAIVTVADAAGPVLAVANGLDDSLLVSGVAESQTTDSLRGIEQVESPAHRNIDALSISDVAATCHVQLEPPPSQAKTADLEASRSTVLSESTRIDVDHQGMANDDSRSLLAKMRVKSVSEQPVVEESAGEESTTAAQSLEWALLPESERSAEVFFTVQNATQNVDVSMEYSEPPTLFSVPDQGEAQSAVPPMLPEEHVLCSHSSSSSDDATSSRIASGTDIISAAEPAVTAPVADISPLTSPMKFQANEAVTTLDLPIPSPPGEREFLNVETGTESAVQEISAASGEPRAKSPTSSLKEAMAPLRSQESIPVAVSSENDNVEESPRSYTVIPVGGHLHEAGIVPTSLHPEKAEAVQNLPSNSTLVSQQTGGQAPEKAEPIVPLEFSALERSDSEAEAVPASAIPADFGGGEIDATAATLTDKSQSLADAPTSAQNEVRMSSNEDSAADSQSVLLGTVPVQSTAEVVSEERTSLSEPAEPDDPEEPMSTIEASAINQPDGYMSRSASPFEFAPPMSPACEKTMSPVWRSPEIPSGAVNQPLATPSSSVATPSSVPQKRKRTGLSTPIPEDAEVVVLSSEDEVEIVRPLKRVANAQIFQQNHVLPGHNDRFGHDAAPFASPRLARNSQLQASPASRTQTTPARNPVPESPAAPSLDRRGVRKSEKGALFLKSTKKQLESRRTIQALRRIQLVSAGITDFRDGDDGPRTEASAEVSSVAGVETAWGGVTATAEVSSTNWDVPAPGLSAVTTGWGGASSGYQVMRGPSAPNNNGWGDNVPVTPSANTGWDDESAWTDRPSASVEPGRRAETNDIVLPSASTASTGWCDEPPALRPTSSTAFRETSRKVAHSATEVNTDWGTNQSGSTAEASSSTAWDPPAAATPTAPQADAAWGDNSTASAANKDDTPITADVSLAWNVGSEHATASTVDPSGGWGDVPSTSTANNGWDTAPAVFDVGRNSWVESSNTANHSSWSYTADLSHLRNTPSTSSFSKQNSADGWGSASRSSWGSAPAMRTSHAVSNLDSACPREPMAQRMKDGWPAATHNSSSTRTQVGEGESSHSSRHDARDWRSGHGDREQSERQCGDKEVTEKNKPEEFRESESGNSCKELAVDPNAWEPEPTAAATATDWGSWEAPVSSGIPSGWGVPGTDVRSELDARPQALSSRSRFPSPSSRPNSRHSGAICWESPPSHQQPSREREASDVRKPKTAEAARPRRSVAEDFWNDDSPPEPALMEPAIGSVEQAASGWGDAWTPSDPATIFKDDGWGNPLNLSSNASTATAATLIEGQLRLIPDREAKHGEALEIVGAINSHQHRDTPRIVINLSILLEPDPPTEGT</sequence>
<keyword evidence="5" id="KW-0808">Transferase</keyword>
<feature type="compositionally biased region" description="Polar residues" evidence="10">
    <location>
        <begin position="2309"/>
        <end position="2327"/>
    </location>
</feature>
<feature type="region of interest" description="Disordered" evidence="10">
    <location>
        <begin position="894"/>
        <end position="986"/>
    </location>
</feature>
<dbReference type="Gene3D" id="2.170.270.10">
    <property type="entry name" value="SET domain"/>
    <property type="match status" value="1"/>
</dbReference>
<feature type="domain" description="SET" evidence="11">
    <location>
        <begin position="235"/>
        <end position="460"/>
    </location>
</feature>
<feature type="compositionally biased region" description="Basic and acidic residues" evidence="10">
    <location>
        <begin position="1450"/>
        <end position="1468"/>
    </location>
</feature>
<evidence type="ECO:0000256" key="4">
    <source>
        <dbReference type="ARBA" id="ARBA00022603"/>
    </source>
</evidence>
<dbReference type="SUPFAM" id="SSF82199">
    <property type="entry name" value="SET domain"/>
    <property type="match status" value="1"/>
</dbReference>
<feature type="compositionally biased region" description="Low complexity" evidence="10">
    <location>
        <begin position="2537"/>
        <end position="2552"/>
    </location>
</feature>
<feature type="compositionally biased region" description="Polar residues" evidence="10">
    <location>
        <begin position="2479"/>
        <end position="2488"/>
    </location>
</feature>
<keyword evidence="6" id="KW-0949">S-adenosyl-L-methionine</keyword>
<feature type="region of interest" description="Disordered" evidence="10">
    <location>
        <begin position="1242"/>
        <end position="1270"/>
    </location>
</feature>
<evidence type="ECO:0000256" key="7">
    <source>
        <dbReference type="ARBA" id="ARBA00022853"/>
    </source>
</evidence>
<comment type="caution">
    <text evidence="12">The sequence shown here is derived from an EMBL/GenBank/DDBJ whole genome shotgun (WGS) entry which is preliminary data.</text>
</comment>
<evidence type="ECO:0000313" key="12">
    <source>
        <dbReference type="EMBL" id="GHJ83644.1"/>
    </source>
</evidence>
<dbReference type="PANTHER" id="PTHR12977:SF4">
    <property type="entry name" value="HISTONE-LYSINE N-METHYLTRANSFERASE KMT5B"/>
    <property type="match status" value="1"/>
</dbReference>
<dbReference type="InterPro" id="IPR039977">
    <property type="entry name" value="Suv4-20/Set9"/>
</dbReference>
<keyword evidence="13" id="KW-1185">Reference proteome</keyword>
<protein>
    <recommendedName>
        <fullName evidence="11">SET domain-containing protein</fullName>
    </recommendedName>
</protein>
<keyword evidence="4" id="KW-0489">Methyltransferase</keyword>
<feature type="compositionally biased region" description="Low complexity" evidence="10">
    <location>
        <begin position="2085"/>
        <end position="2098"/>
    </location>
</feature>
<evidence type="ECO:0000256" key="5">
    <source>
        <dbReference type="ARBA" id="ARBA00022679"/>
    </source>
</evidence>
<feature type="compositionally biased region" description="Basic residues" evidence="10">
    <location>
        <begin position="1"/>
        <end position="11"/>
    </location>
</feature>
<dbReference type="GO" id="GO:0005694">
    <property type="term" value="C:chromosome"/>
    <property type="evidence" value="ECO:0007669"/>
    <property type="project" value="UniProtKB-SubCell"/>
</dbReference>
<dbReference type="PANTHER" id="PTHR12977">
    <property type="entry name" value="SUPPRESSOR OF VARIEGATION 4-20-RELATED"/>
    <property type="match status" value="1"/>
</dbReference>
<feature type="compositionally biased region" description="Basic and acidic residues" evidence="10">
    <location>
        <begin position="570"/>
        <end position="585"/>
    </location>
</feature>
<feature type="region of interest" description="Disordered" evidence="10">
    <location>
        <begin position="557"/>
        <end position="687"/>
    </location>
</feature>
<feature type="region of interest" description="Disordered" evidence="10">
    <location>
        <begin position="1"/>
        <end position="106"/>
    </location>
</feature>
<feature type="compositionally biased region" description="Polar residues" evidence="10">
    <location>
        <begin position="2524"/>
        <end position="2536"/>
    </location>
</feature>
<feature type="compositionally biased region" description="Polar residues" evidence="10">
    <location>
        <begin position="926"/>
        <end position="935"/>
    </location>
</feature>
<feature type="compositionally biased region" description="Basic and acidic residues" evidence="10">
    <location>
        <begin position="2197"/>
        <end position="2207"/>
    </location>
</feature>
<evidence type="ECO:0000256" key="2">
    <source>
        <dbReference type="ARBA" id="ARBA00004286"/>
    </source>
</evidence>
<keyword evidence="9" id="KW-0175">Coiled coil</keyword>